<organism evidence="1">
    <name type="scientific">Salix viminalis</name>
    <name type="common">Common osier</name>
    <name type="synonym">Basket willow</name>
    <dbReference type="NCBI Taxonomy" id="40686"/>
    <lineage>
        <taxon>Eukaryota</taxon>
        <taxon>Viridiplantae</taxon>
        <taxon>Streptophyta</taxon>
        <taxon>Embryophyta</taxon>
        <taxon>Tracheophyta</taxon>
        <taxon>Spermatophyta</taxon>
        <taxon>Magnoliopsida</taxon>
        <taxon>eudicotyledons</taxon>
        <taxon>Gunneridae</taxon>
        <taxon>Pentapetalae</taxon>
        <taxon>rosids</taxon>
        <taxon>fabids</taxon>
        <taxon>Malpighiales</taxon>
        <taxon>Salicaceae</taxon>
        <taxon>Saliceae</taxon>
        <taxon>Salix</taxon>
    </lineage>
</organism>
<proteinExistence type="predicted"/>
<dbReference type="EMBL" id="CAADRP010001619">
    <property type="protein sequence ID" value="VFU45239.1"/>
    <property type="molecule type" value="Genomic_DNA"/>
</dbReference>
<evidence type="ECO:0000313" key="1">
    <source>
        <dbReference type="EMBL" id="VFU45239.1"/>
    </source>
</evidence>
<reference evidence="1" key="1">
    <citation type="submission" date="2019-03" db="EMBL/GenBank/DDBJ databases">
        <authorList>
            <person name="Mank J."/>
            <person name="Almeida P."/>
        </authorList>
    </citation>
    <scope>NUCLEOTIDE SEQUENCE</scope>
    <source>
        <strain evidence="1">78183</strain>
    </source>
</reference>
<gene>
    <name evidence="1" type="ORF">SVIM_LOCUS282477</name>
</gene>
<name>A0A6N2M6D7_SALVM</name>
<dbReference type="AlphaFoldDB" id="A0A6N2M6D7"/>
<protein>
    <submittedName>
        <fullName evidence="1">Uncharacterized protein</fullName>
    </submittedName>
</protein>
<accession>A0A6N2M6D7</accession>
<sequence length="171" mass="19071">MRTKPPDAVEFCYISLRILIFKGQVLCQQDMKVQSSYTILNNLEKFGKRREGIGLRQGIKKVVVTVRRSSYTCVTSCALLGLDSKAKALIGWKVGPLLNRAHGESNRSQSRVSFVADCIGTGALRLPTPDANVSHLVVTETALLLWLKELELLAFKFSSVSTKLWIRRTCT</sequence>